<dbReference type="GO" id="GO:0016020">
    <property type="term" value="C:membrane"/>
    <property type="evidence" value="ECO:0007669"/>
    <property type="project" value="InterPro"/>
</dbReference>
<dbReference type="Proteomes" id="UP000092460">
    <property type="component" value="Unassembled WGS sequence"/>
</dbReference>
<dbReference type="SUPFAM" id="SSF111418">
    <property type="entry name" value="Hormone receptor domain"/>
    <property type="match status" value="1"/>
</dbReference>
<dbReference type="EMBL" id="JXJN01025101">
    <property type="status" value="NOT_ANNOTATED_CDS"/>
    <property type="molecule type" value="Genomic_DNA"/>
</dbReference>
<protein>
    <submittedName>
        <fullName evidence="1">Uncharacterized protein</fullName>
    </submittedName>
</protein>
<dbReference type="AlphaFoldDB" id="A0A1B0C3S6"/>
<accession>A0A1B0C3S6</accession>
<name>A0A1B0C3S6_9MUSC</name>
<dbReference type="STRING" id="67801.A0A1B0C3S6"/>
<dbReference type="InterPro" id="IPR036445">
    <property type="entry name" value="GPCR_2_extracell_dom_sf"/>
</dbReference>
<proteinExistence type="predicted"/>
<sequence length="138" mass="15764">MIRHNYSNREFGFDELKFITQILQRYAHKECGHDGEWFRHPLTNKTWSNYTKCVNIDDLELKHSIGGILSGMVPASKSLPSPSVHMLAGHTLAARCAMLRLRLSCLRQFRTSLQLAIGAVASEYQLSIQQIDYNTNLK</sequence>
<dbReference type="VEuPathDB" id="VectorBase:GPPI048336"/>
<evidence type="ECO:0000313" key="2">
    <source>
        <dbReference type="Proteomes" id="UP000092460"/>
    </source>
</evidence>
<evidence type="ECO:0000313" key="1">
    <source>
        <dbReference type="EnsemblMetazoa" id="GPPI048336-PA"/>
    </source>
</evidence>
<reference evidence="2" key="1">
    <citation type="submission" date="2015-01" db="EMBL/GenBank/DDBJ databases">
        <authorList>
            <person name="Aksoy S."/>
            <person name="Warren W."/>
            <person name="Wilson R.K."/>
        </authorList>
    </citation>
    <scope>NUCLEOTIDE SEQUENCE [LARGE SCALE GENOMIC DNA]</scope>
    <source>
        <strain evidence="2">IAEA</strain>
    </source>
</reference>
<dbReference type="GO" id="GO:0004930">
    <property type="term" value="F:G protein-coupled receptor activity"/>
    <property type="evidence" value="ECO:0007669"/>
    <property type="project" value="InterPro"/>
</dbReference>
<dbReference type="Gene3D" id="4.10.1240.10">
    <property type="entry name" value="GPCR, family 2, extracellular hormone receptor domain"/>
    <property type="match status" value="1"/>
</dbReference>
<keyword evidence="2" id="KW-1185">Reference proteome</keyword>
<reference evidence="1" key="2">
    <citation type="submission" date="2020-05" db="UniProtKB">
        <authorList>
            <consortium name="EnsemblMetazoa"/>
        </authorList>
    </citation>
    <scope>IDENTIFICATION</scope>
    <source>
        <strain evidence="1">IAEA</strain>
    </source>
</reference>
<dbReference type="EnsemblMetazoa" id="GPPI048336-RA">
    <property type="protein sequence ID" value="GPPI048336-PA"/>
    <property type="gene ID" value="GPPI048336"/>
</dbReference>
<organism evidence="1 2">
    <name type="scientific">Glossina palpalis gambiensis</name>
    <dbReference type="NCBI Taxonomy" id="67801"/>
    <lineage>
        <taxon>Eukaryota</taxon>
        <taxon>Metazoa</taxon>
        <taxon>Ecdysozoa</taxon>
        <taxon>Arthropoda</taxon>
        <taxon>Hexapoda</taxon>
        <taxon>Insecta</taxon>
        <taxon>Pterygota</taxon>
        <taxon>Neoptera</taxon>
        <taxon>Endopterygota</taxon>
        <taxon>Diptera</taxon>
        <taxon>Brachycera</taxon>
        <taxon>Muscomorpha</taxon>
        <taxon>Hippoboscoidea</taxon>
        <taxon>Glossinidae</taxon>
        <taxon>Glossina</taxon>
    </lineage>
</organism>